<keyword evidence="1" id="KW-0472">Membrane</keyword>
<feature type="domain" description="RXYLT1 C-terminal" evidence="2">
    <location>
        <begin position="218"/>
        <end position="354"/>
    </location>
</feature>
<name>T1KDE2_TETUR</name>
<dbReference type="OrthoDB" id="8560686at2759"/>
<dbReference type="eggNOG" id="ENOG502QT2E">
    <property type="taxonomic scope" value="Eukaryota"/>
</dbReference>
<proteinExistence type="predicted"/>
<keyword evidence="1" id="KW-0812">Transmembrane</keyword>
<dbReference type="AlphaFoldDB" id="T1KDE2"/>
<dbReference type="PANTHER" id="PTHR15576">
    <property type="entry name" value="RIBITOL-5-PHOSPHATE XYLOSYLTRANSFERASE 1"/>
    <property type="match status" value="1"/>
</dbReference>
<keyword evidence="1" id="KW-1133">Transmembrane helix</keyword>
<organism evidence="3 4">
    <name type="scientific">Tetranychus urticae</name>
    <name type="common">Two-spotted spider mite</name>
    <dbReference type="NCBI Taxonomy" id="32264"/>
    <lineage>
        <taxon>Eukaryota</taxon>
        <taxon>Metazoa</taxon>
        <taxon>Ecdysozoa</taxon>
        <taxon>Arthropoda</taxon>
        <taxon>Chelicerata</taxon>
        <taxon>Arachnida</taxon>
        <taxon>Acari</taxon>
        <taxon>Acariformes</taxon>
        <taxon>Trombidiformes</taxon>
        <taxon>Prostigmata</taxon>
        <taxon>Eleutherengona</taxon>
        <taxon>Raphignathae</taxon>
        <taxon>Tetranychoidea</taxon>
        <taxon>Tetranychidae</taxon>
        <taxon>Tetranychus</taxon>
    </lineage>
</organism>
<dbReference type="Pfam" id="PF24785">
    <property type="entry name" value="RXYLT1_C"/>
    <property type="match status" value="1"/>
</dbReference>
<evidence type="ECO:0000259" key="2">
    <source>
        <dbReference type="Pfam" id="PF24785"/>
    </source>
</evidence>
<evidence type="ECO:0000313" key="4">
    <source>
        <dbReference type="Proteomes" id="UP000015104"/>
    </source>
</evidence>
<dbReference type="EMBL" id="CAEY01002016">
    <property type="status" value="NOT_ANNOTATED_CDS"/>
    <property type="molecule type" value="Genomic_DNA"/>
</dbReference>
<evidence type="ECO:0000256" key="1">
    <source>
        <dbReference type="SAM" id="Phobius"/>
    </source>
</evidence>
<protein>
    <recommendedName>
        <fullName evidence="2">RXYLT1 C-terminal domain-containing protein</fullName>
    </recommendedName>
</protein>
<dbReference type="InterPro" id="IPR055286">
    <property type="entry name" value="RXYLT1-like"/>
</dbReference>
<dbReference type="GO" id="GO:0005794">
    <property type="term" value="C:Golgi apparatus"/>
    <property type="evidence" value="ECO:0007669"/>
    <property type="project" value="TreeGrafter"/>
</dbReference>
<accession>T1KDE2</accession>
<feature type="transmembrane region" description="Helical" evidence="1">
    <location>
        <begin position="7"/>
        <end position="28"/>
    </location>
</feature>
<dbReference type="Proteomes" id="UP000015104">
    <property type="component" value="Unassembled WGS sequence"/>
</dbReference>
<dbReference type="InterPro" id="IPR057538">
    <property type="entry name" value="RXYLT1_C"/>
</dbReference>
<dbReference type="EnsemblMetazoa" id="tetur09g02620.1">
    <property type="protein sequence ID" value="tetur09g02620.1"/>
    <property type="gene ID" value="tetur09g02620"/>
</dbReference>
<dbReference type="GO" id="GO:0035269">
    <property type="term" value="P:protein O-linked glycosylation via mannose"/>
    <property type="evidence" value="ECO:0007669"/>
    <property type="project" value="InterPro"/>
</dbReference>
<sequence>MIALKKCTVAVFGVNFVLMTLTAFIFIFKVPKESNYYRDDGRRMINLINHIDSRTIDYNYWGPLDNVHVKSLSNKQLSNEPLDFIEIWSKAAMGIYLWEHILTGELSKKSPFYQYGFRKVDRFIVKFRSGPSITPQSLVNYLFFAARPKDSKNMIFVLNGQSKDKMEFVKQWLAKIQNLSSRKDSQPSVNSPAILYGQEFGLSDWIKKYLKSNDVAIYRNFPDLNKLISSAERSYTCDFDGTVSNSSRVELMNVLKTFDKGVCIAKSRPEWKINENNEAIELYLQALRLSNLTPIGMNYELHRDAQALSHGSPPVVKQNSNQLKDQKSNYDPYSAYRLFKKFNAPVIYISNWTHEARKK</sequence>
<dbReference type="STRING" id="32264.T1KDE2"/>
<gene>
    <name evidence="3" type="primary">107363073</name>
</gene>
<dbReference type="KEGG" id="tut:107363073"/>
<keyword evidence="4" id="KW-1185">Reference proteome</keyword>
<dbReference type="OMA" id="RIFQWPL"/>
<dbReference type="GO" id="GO:0120053">
    <property type="term" value="F:ribitol beta-1,4-xylosyltransferase activity"/>
    <property type="evidence" value="ECO:0007669"/>
    <property type="project" value="InterPro"/>
</dbReference>
<reference evidence="3" key="2">
    <citation type="submission" date="2015-06" db="UniProtKB">
        <authorList>
            <consortium name="EnsemblMetazoa"/>
        </authorList>
    </citation>
    <scope>IDENTIFICATION</scope>
</reference>
<dbReference type="HOGENOM" id="CLU_040812_0_0_1"/>
<reference evidence="4" key="1">
    <citation type="submission" date="2011-08" db="EMBL/GenBank/DDBJ databases">
        <authorList>
            <person name="Rombauts S."/>
        </authorList>
    </citation>
    <scope>NUCLEOTIDE SEQUENCE</scope>
    <source>
        <strain evidence="4">London</strain>
    </source>
</reference>
<evidence type="ECO:0000313" key="3">
    <source>
        <dbReference type="EnsemblMetazoa" id="tetur09g02620.1"/>
    </source>
</evidence>
<dbReference type="PANTHER" id="PTHR15576:SF1">
    <property type="entry name" value="RIBITOL-5-PHOSPHATE XYLOSYLTRANSFERASE 1"/>
    <property type="match status" value="1"/>
</dbReference>